<dbReference type="InterPro" id="IPR015943">
    <property type="entry name" value="WD40/YVTN_repeat-like_dom_sf"/>
</dbReference>
<evidence type="ECO:0000259" key="7">
    <source>
        <dbReference type="Pfam" id="PF23726"/>
    </source>
</evidence>
<evidence type="ECO:0000256" key="3">
    <source>
        <dbReference type="ARBA" id="ARBA00014577"/>
    </source>
</evidence>
<organism evidence="8 9">
    <name type="scientific">Elasticomyces elasticus</name>
    <dbReference type="NCBI Taxonomy" id="574655"/>
    <lineage>
        <taxon>Eukaryota</taxon>
        <taxon>Fungi</taxon>
        <taxon>Dikarya</taxon>
        <taxon>Ascomycota</taxon>
        <taxon>Pezizomycotina</taxon>
        <taxon>Dothideomycetes</taxon>
        <taxon>Dothideomycetidae</taxon>
        <taxon>Mycosphaerellales</taxon>
        <taxon>Teratosphaeriaceae</taxon>
        <taxon>Elasticomyces</taxon>
    </lineage>
</organism>
<reference evidence="8" key="1">
    <citation type="submission" date="2023-08" db="EMBL/GenBank/DDBJ databases">
        <title>Black Yeasts Isolated from many extreme environments.</title>
        <authorList>
            <person name="Coleine C."/>
            <person name="Stajich J.E."/>
            <person name="Selbmann L."/>
        </authorList>
    </citation>
    <scope>NUCLEOTIDE SEQUENCE</scope>
    <source>
        <strain evidence="8">CCFEE 5810</strain>
    </source>
</reference>
<dbReference type="Proteomes" id="UP001310594">
    <property type="component" value="Unassembled WGS sequence"/>
</dbReference>
<dbReference type="EMBL" id="JAVRQU010000005">
    <property type="protein sequence ID" value="KAK5702664.1"/>
    <property type="molecule type" value="Genomic_DNA"/>
</dbReference>
<dbReference type="GO" id="GO:0003676">
    <property type="term" value="F:nucleic acid binding"/>
    <property type="evidence" value="ECO:0007669"/>
    <property type="project" value="InterPro"/>
</dbReference>
<evidence type="ECO:0000256" key="4">
    <source>
        <dbReference type="ARBA" id="ARBA00023242"/>
    </source>
</evidence>
<dbReference type="InterPro" id="IPR018846">
    <property type="entry name" value="Beta-prop_RSE1/DDB1/CPSF1_1st"/>
</dbReference>
<name>A0AAN7ZUQ7_9PEZI</name>
<accession>A0AAN7ZUQ7</accession>
<feature type="domain" description="RSE1/DDB1/CPSF1 first beta-propeller" evidence="6">
    <location>
        <begin position="12"/>
        <end position="372"/>
    </location>
</feature>
<evidence type="ECO:0000259" key="6">
    <source>
        <dbReference type="Pfam" id="PF10433"/>
    </source>
</evidence>
<evidence type="ECO:0000259" key="5">
    <source>
        <dbReference type="Pfam" id="PF03178"/>
    </source>
</evidence>
<dbReference type="Gene3D" id="1.10.150.910">
    <property type="match status" value="1"/>
</dbReference>
<evidence type="ECO:0000256" key="1">
    <source>
        <dbReference type="ARBA" id="ARBA00004123"/>
    </source>
</evidence>
<dbReference type="GO" id="GO:0005634">
    <property type="term" value="C:nucleus"/>
    <property type="evidence" value="ECO:0007669"/>
    <property type="project" value="UniProtKB-SubCell"/>
</dbReference>
<comment type="subcellular location">
    <subcellularLocation>
        <location evidence="1">Nucleus</location>
    </subcellularLocation>
</comment>
<dbReference type="SUPFAM" id="SSF50998">
    <property type="entry name" value="Quinoprotein alcohol dehydrogenase-like"/>
    <property type="match status" value="1"/>
</dbReference>
<dbReference type="Pfam" id="PF03178">
    <property type="entry name" value="CPSF_A"/>
    <property type="match status" value="1"/>
</dbReference>
<sequence length="1150" mass="125024">MAYLAPIHRPSSVRHAIKLSFLAPDSDDLIVAKANRLEIWSPNPQLPDQLALQHSKTLYGKVTLFQKLRPATSQTDHLFVGTDRYHYFTLSWDAERKELRTEKSYVDIAEKAARDSQTGDRVHIDPSNRFMSLECHEGVVNILPITHAGKGKRKAADNEIGELQDPVPVRIPELFARSTCFVHKRGGGTKLPPPEFAILWEDSTNTVRLIVRELEFQPSLRPQDEPPSVEFEKGRDAQGEVELGASHLIPLPPPMYGLLVVGETRISYADEWNYKITNTQPLESATVFVAWCAVDEQRYVLADDYGTLYLLFVQQNDSGEYAGHALDILGETSRANTLVYLDSGRIFVGSHQGDSQVIQIREGGFDVVQTFPNIAPILDFTVMDMGNRSADAVVNEFSSGQARIVTGSGAYKDGSLRSVRSGVGLDDVGSIGEMGAPVTGVFSLKSSASSRYVDTLIVSFVSSTRVFRFEADGDVEEVEALGGFAMGEATLYAGNLSNGKLVQVTSSAVLLTEADEGMVSDSWQPPNGSSITAVAAEGDKVLVSLGGAALVVLDLAKSGIKVQAQKEFAGSEQVSCIALSKSVPNSCVAGFWQDSKVALLSLSDLQPISTTSVADEGEGLAVPRSLLIANILPEAPPTLFVGLADGNVVTYVVESAERPFTARKSIILGTQQPNFALLPRGDGELENVFATCEHPSLIFGSEGRMVYSAVTAESAQGICSFDCEAYPGAIAIASADGELKLTIVDEERTTHVQTLPVHETVRRIAYSAELKAFGLGTIKRTMENGVEDVSSCFRLVDEVAFQELHSFRLKNDELVESCMRCQLDDGSGSGDTAERFVVGTAFLDDEATVEDGQTLARGRLLVFEVTEERRMKLITELSLRGACRCLGMCNGRVVAALIKTVVIYAFEYQTSSAPFLVKKAAYRTATAPIDLAITGSTIAVTDLMKSVSLLQYTPGRGGASDSLSEIARHFETLWGTAVANVAENTYLASDAEGNLVVLQHDINGYSAEDQRRLRPVSELLLGEMVNRIRPITVQPTPNALVIPRAFIATVEGGVYLFCLIAPGHQDTLMRLQTLLADRVVSPGNVPFAKWRGFRSQVRDAGEEGPTRFVDGELVERFLDAPHEVQDEVAKELGRSTEEVRGWVEGLRRIH</sequence>
<dbReference type="FunFam" id="2.130.10.10:FF:000629">
    <property type="entry name" value="UV-damaged DNA binding protein"/>
    <property type="match status" value="1"/>
</dbReference>
<dbReference type="InterPro" id="IPR050358">
    <property type="entry name" value="RSE1/DDB1/CFT1"/>
</dbReference>
<dbReference type="InterPro" id="IPR011047">
    <property type="entry name" value="Quinoprotein_ADH-like_sf"/>
</dbReference>
<dbReference type="AlphaFoldDB" id="A0AAN7ZUQ7"/>
<proteinExistence type="inferred from homology"/>
<dbReference type="PANTHER" id="PTHR10644">
    <property type="entry name" value="DNA REPAIR/RNA PROCESSING CPSF FAMILY"/>
    <property type="match status" value="1"/>
</dbReference>
<comment type="similarity">
    <text evidence="2">Belongs to the DDB1 family.</text>
</comment>
<dbReference type="Gene3D" id="2.130.10.10">
    <property type="entry name" value="YVTN repeat-like/Quinoprotein amine dehydrogenase"/>
    <property type="match status" value="3"/>
</dbReference>
<feature type="domain" description="RSE1/DDB1/CPSF1 second beta-propeller" evidence="7">
    <location>
        <begin position="438"/>
        <end position="741"/>
    </location>
</feature>
<dbReference type="InterPro" id="IPR004871">
    <property type="entry name" value="RSE1/DDB1/CPSF1_C"/>
</dbReference>
<evidence type="ECO:0000256" key="2">
    <source>
        <dbReference type="ARBA" id="ARBA00007453"/>
    </source>
</evidence>
<gene>
    <name evidence="8" type="ORF">LTR97_003610</name>
</gene>
<evidence type="ECO:0000313" key="8">
    <source>
        <dbReference type="EMBL" id="KAK5702664.1"/>
    </source>
</evidence>
<evidence type="ECO:0000313" key="9">
    <source>
        <dbReference type="Proteomes" id="UP001310594"/>
    </source>
</evidence>
<keyword evidence="4" id="KW-0539">Nucleus</keyword>
<feature type="domain" description="RSE1/DDB1/CPSF1 C-terminal" evidence="5">
    <location>
        <begin position="791"/>
        <end position="1119"/>
    </location>
</feature>
<dbReference type="Pfam" id="PF10433">
    <property type="entry name" value="Beta-prop_RSE1_1st"/>
    <property type="match status" value="1"/>
</dbReference>
<protein>
    <recommendedName>
        <fullName evidence="3">DNA damage-binding protein 1</fullName>
    </recommendedName>
</protein>
<comment type="caution">
    <text evidence="8">The sequence shown here is derived from an EMBL/GenBank/DDBJ whole genome shotgun (WGS) entry which is preliminary data.</text>
</comment>
<dbReference type="InterPro" id="IPR058543">
    <property type="entry name" value="Beta-prop_RSE1/DDB1/CPSF1_2nd"/>
</dbReference>
<dbReference type="Pfam" id="PF23726">
    <property type="entry name" value="Beta-prop_RSE1_2nd"/>
    <property type="match status" value="1"/>
</dbReference>